<dbReference type="AlphaFoldDB" id="A0A6G0VYT8"/>
<comment type="caution">
    <text evidence="1">The sequence shown here is derived from an EMBL/GenBank/DDBJ whole genome shotgun (WGS) entry which is preliminary data.</text>
</comment>
<reference evidence="1 2" key="1">
    <citation type="submission" date="2019-08" db="EMBL/GenBank/DDBJ databases">
        <title>Whole genome of Aphis craccivora.</title>
        <authorList>
            <person name="Voronova N.V."/>
            <person name="Shulinski R.S."/>
            <person name="Bandarenka Y.V."/>
            <person name="Zhorov D.G."/>
            <person name="Warner D."/>
        </authorList>
    </citation>
    <scope>NUCLEOTIDE SEQUENCE [LARGE SCALE GENOMIC DNA]</scope>
    <source>
        <strain evidence="1">180601</strain>
        <tissue evidence="1">Whole Body</tissue>
    </source>
</reference>
<proteinExistence type="predicted"/>
<gene>
    <name evidence="1" type="ORF">FWK35_00032207</name>
</gene>
<keyword evidence="2" id="KW-1185">Reference proteome</keyword>
<accession>A0A6G0VYT8</accession>
<dbReference type="EMBL" id="VUJU01011157">
    <property type="protein sequence ID" value="KAF0711752.1"/>
    <property type="molecule type" value="Genomic_DNA"/>
</dbReference>
<evidence type="ECO:0000313" key="1">
    <source>
        <dbReference type="EMBL" id="KAF0711752.1"/>
    </source>
</evidence>
<dbReference type="OrthoDB" id="8065135at2759"/>
<protein>
    <submittedName>
        <fullName evidence="1">Dimer Tnp hAT domain-containing protein</fullName>
    </submittedName>
</protein>
<sequence>MWFGCYAKKYPFIKKHLNYLSDVNCQKFHSTFSIGHGGVNDIEKHFKSNKHKSADCAASTMPSSKDLEVAAAEGVRAFHTINENHSFRSMDSFCGDNTNCNFGGSARGGTNNIFHKLQTELGRELIGIGCAAHIVHNTIKIAVDCLPIDIESIVKYEHVFIPMSVNTLLKNTEFNQASFEKYIKEFYHTCHEYLGLRTVEFEELKFMSWVTLKNIPTWSKIEETVEFVIKKGFFSPLSDSKLFDEFTCILNFVSPDIILKWNDGKYDTSNRWIE</sequence>
<dbReference type="Proteomes" id="UP000478052">
    <property type="component" value="Unassembled WGS sequence"/>
</dbReference>
<evidence type="ECO:0000313" key="2">
    <source>
        <dbReference type="Proteomes" id="UP000478052"/>
    </source>
</evidence>
<organism evidence="1 2">
    <name type="scientific">Aphis craccivora</name>
    <name type="common">Cowpea aphid</name>
    <dbReference type="NCBI Taxonomy" id="307492"/>
    <lineage>
        <taxon>Eukaryota</taxon>
        <taxon>Metazoa</taxon>
        <taxon>Ecdysozoa</taxon>
        <taxon>Arthropoda</taxon>
        <taxon>Hexapoda</taxon>
        <taxon>Insecta</taxon>
        <taxon>Pterygota</taxon>
        <taxon>Neoptera</taxon>
        <taxon>Paraneoptera</taxon>
        <taxon>Hemiptera</taxon>
        <taxon>Sternorrhyncha</taxon>
        <taxon>Aphidomorpha</taxon>
        <taxon>Aphidoidea</taxon>
        <taxon>Aphididae</taxon>
        <taxon>Aphidini</taxon>
        <taxon>Aphis</taxon>
        <taxon>Aphis</taxon>
    </lineage>
</organism>
<name>A0A6G0VYT8_APHCR</name>
<feature type="non-terminal residue" evidence="1">
    <location>
        <position position="274"/>
    </location>
</feature>